<dbReference type="Pfam" id="PF02518">
    <property type="entry name" value="HATPase_c"/>
    <property type="match status" value="1"/>
</dbReference>
<name>A0A518H8Q8_9BACT</name>
<dbReference type="InterPro" id="IPR005467">
    <property type="entry name" value="His_kinase_dom"/>
</dbReference>
<evidence type="ECO:0000256" key="3">
    <source>
        <dbReference type="ARBA" id="ARBA00022553"/>
    </source>
</evidence>
<evidence type="ECO:0000259" key="5">
    <source>
        <dbReference type="PROSITE" id="PS50109"/>
    </source>
</evidence>
<dbReference type="InterPro" id="IPR003661">
    <property type="entry name" value="HisK_dim/P_dom"/>
</dbReference>
<keyword evidence="3" id="KW-0597">Phosphoprotein</keyword>
<dbReference type="Gene3D" id="3.30.565.10">
    <property type="entry name" value="Histidine kinase-like ATPase, C-terminal domain"/>
    <property type="match status" value="1"/>
</dbReference>
<comment type="catalytic activity">
    <reaction evidence="1">
        <text>ATP + protein L-histidine = ADP + protein N-phospho-L-histidine.</text>
        <dbReference type="EC" id="2.7.13.3"/>
    </reaction>
</comment>
<feature type="domain" description="Histidine kinase" evidence="5">
    <location>
        <begin position="317"/>
        <end position="525"/>
    </location>
</feature>
<sequence length="543" mass="58434">MRGPRPTTGTGADGPIRDRLDRLGGLPLRPSTVRSLLRDGPGAAAGLDLLDPGWAVLVSARGPDLAPELLAELPFWSPCDVGAAEARDRLWRFSVATALAARRLAELEGDPDPDASGRSGLLHPIALWALAAVAPNGLSAWLEADDQARRRLESSWFGRDPADFGHSMARRWGCDPDVLDATLFAGRSNPVPPGLVTDPAGLDRLRAARRQAMRTPWALPGPRPEIGLDEVDRRGLLAKVQSLSAGGLTGGGSPADEAELLRDASRLFARNRQFERELGELDRRLSAAIGALDRPPTDPPFQDPGAVLDAMAEFAAGAAHELNNPLAIVAGRAQLLQARLEDPEHRLALQTIIGQARRAHQILRDLIYIARPPSPRRMPCVPDRVLRDAVEDLQDEARSREIQLSSRLSRSSTAVSTDPEALRHLADALLRNALEATDPGGEVVLESIDDPRSIVWEVRDNGIGLDEDRAAHLLDPFYCGRQAGRGLGLGLPRVARFVSAVGGRIRWESADGPGTVVRVELPIGVVDEPATIDLNRPGVRDAS</sequence>
<dbReference type="KEGG" id="tpla:ElP_51570"/>
<dbReference type="Gene3D" id="1.10.287.130">
    <property type="match status" value="1"/>
</dbReference>
<proteinExistence type="predicted"/>
<dbReference type="AlphaFoldDB" id="A0A518H8Q8"/>
<evidence type="ECO:0000256" key="4">
    <source>
        <dbReference type="SAM" id="MobiDB-lite"/>
    </source>
</evidence>
<dbReference type="Proteomes" id="UP000317835">
    <property type="component" value="Chromosome"/>
</dbReference>
<evidence type="ECO:0000256" key="2">
    <source>
        <dbReference type="ARBA" id="ARBA00012438"/>
    </source>
</evidence>
<gene>
    <name evidence="6" type="primary">kinE_5</name>
    <name evidence="6" type="ORF">ElP_51570</name>
</gene>
<dbReference type="SUPFAM" id="SSF109604">
    <property type="entry name" value="HD-domain/PDEase-like"/>
    <property type="match status" value="1"/>
</dbReference>
<dbReference type="Gene3D" id="1.10.3210.10">
    <property type="entry name" value="Hypothetical protein af1432"/>
    <property type="match status" value="1"/>
</dbReference>
<protein>
    <recommendedName>
        <fullName evidence="2">histidine kinase</fullName>
        <ecNumber evidence="2">2.7.13.3</ecNumber>
    </recommendedName>
</protein>
<dbReference type="Pfam" id="PF08668">
    <property type="entry name" value="HDOD"/>
    <property type="match status" value="1"/>
</dbReference>
<dbReference type="EC" id="2.7.13.3" evidence="2"/>
<dbReference type="PROSITE" id="PS50109">
    <property type="entry name" value="HIS_KIN"/>
    <property type="match status" value="1"/>
</dbReference>
<dbReference type="CDD" id="cd00082">
    <property type="entry name" value="HisKA"/>
    <property type="match status" value="1"/>
</dbReference>
<dbReference type="EMBL" id="CP036426">
    <property type="protein sequence ID" value="QDV37224.1"/>
    <property type="molecule type" value="Genomic_DNA"/>
</dbReference>
<evidence type="ECO:0000313" key="7">
    <source>
        <dbReference type="Proteomes" id="UP000317835"/>
    </source>
</evidence>
<dbReference type="InterPro" id="IPR004358">
    <property type="entry name" value="Sig_transdc_His_kin-like_C"/>
</dbReference>
<dbReference type="CDD" id="cd00075">
    <property type="entry name" value="HATPase"/>
    <property type="match status" value="1"/>
</dbReference>
<dbReference type="SUPFAM" id="SSF55874">
    <property type="entry name" value="ATPase domain of HSP90 chaperone/DNA topoisomerase II/histidine kinase"/>
    <property type="match status" value="1"/>
</dbReference>
<dbReference type="RefSeq" id="WP_145274696.1">
    <property type="nucleotide sequence ID" value="NZ_CP036426.1"/>
</dbReference>
<evidence type="ECO:0000313" key="6">
    <source>
        <dbReference type="EMBL" id="QDV37224.1"/>
    </source>
</evidence>
<dbReference type="InterPro" id="IPR003594">
    <property type="entry name" value="HATPase_dom"/>
</dbReference>
<dbReference type="InterPro" id="IPR036890">
    <property type="entry name" value="HATPase_C_sf"/>
</dbReference>
<accession>A0A518H8Q8</accession>
<dbReference type="SMART" id="SM00387">
    <property type="entry name" value="HATPase_c"/>
    <property type="match status" value="1"/>
</dbReference>
<evidence type="ECO:0000256" key="1">
    <source>
        <dbReference type="ARBA" id="ARBA00000085"/>
    </source>
</evidence>
<dbReference type="OrthoDB" id="239518at2"/>
<keyword evidence="7" id="KW-1185">Reference proteome</keyword>
<reference evidence="6 7" key="1">
    <citation type="submission" date="2019-02" db="EMBL/GenBank/DDBJ databases">
        <title>Deep-cultivation of Planctomycetes and their phenomic and genomic characterization uncovers novel biology.</title>
        <authorList>
            <person name="Wiegand S."/>
            <person name="Jogler M."/>
            <person name="Boedeker C."/>
            <person name="Pinto D."/>
            <person name="Vollmers J."/>
            <person name="Rivas-Marin E."/>
            <person name="Kohn T."/>
            <person name="Peeters S.H."/>
            <person name="Heuer A."/>
            <person name="Rast P."/>
            <person name="Oberbeckmann S."/>
            <person name="Bunk B."/>
            <person name="Jeske O."/>
            <person name="Meyerdierks A."/>
            <person name="Storesund J.E."/>
            <person name="Kallscheuer N."/>
            <person name="Luecker S."/>
            <person name="Lage O.M."/>
            <person name="Pohl T."/>
            <person name="Merkel B.J."/>
            <person name="Hornburger P."/>
            <person name="Mueller R.-W."/>
            <person name="Bruemmer F."/>
            <person name="Labrenz M."/>
            <person name="Spormann A.M."/>
            <person name="Op den Camp H."/>
            <person name="Overmann J."/>
            <person name="Amann R."/>
            <person name="Jetten M.S.M."/>
            <person name="Mascher T."/>
            <person name="Medema M.H."/>
            <person name="Devos D.P."/>
            <person name="Kaster A.-K."/>
            <person name="Ovreas L."/>
            <person name="Rohde M."/>
            <person name="Galperin M.Y."/>
            <person name="Jogler C."/>
        </authorList>
    </citation>
    <scope>NUCLEOTIDE SEQUENCE [LARGE SCALE GENOMIC DNA]</scope>
    <source>
        <strain evidence="6 7">ElP</strain>
    </source>
</reference>
<feature type="region of interest" description="Disordered" evidence="4">
    <location>
        <begin position="1"/>
        <end position="21"/>
    </location>
</feature>
<dbReference type="SMART" id="SM00388">
    <property type="entry name" value="HisKA"/>
    <property type="match status" value="1"/>
</dbReference>
<dbReference type="GO" id="GO:0000155">
    <property type="term" value="F:phosphorelay sensor kinase activity"/>
    <property type="evidence" value="ECO:0007669"/>
    <property type="project" value="InterPro"/>
</dbReference>
<organism evidence="6 7">
    <name type="scientific">Tautonia plasticadhaerens</name>
    <dbReference type="NCBI Taxonomy" id="2527974"/>
    <lineage>
        <taxon>Bacteria</taxon>
        <taxon>Pseudomonadati</taxon>
        <taxon>Planctomycetota</taxon>
        <taxon>Planctomycetia</taxon>
        <taxon>Isosphaerales</taxon>
        <taxon>Isosphaeraceae</taxon>
        <taxon>Tautonia</taxon>
    </lineage>
</organism>
<keyword evidence="6" id="KW-0418">Kinase</keyword>
<dbReference type="PRINTS" id="PR00344">
    <property type="entry name" value="BCTRLSENSOR"/>
</dbReference>
<dbReference type="PANTHER" id="PTHR43547">
    <property type="entry name" value="TWO-COMPONENT HISTIDINE KINASE"/>
    <property type="match status" value="1"/>
</dbReference>
<dbReference type="InterPro" id="IPR013976">
    <property type="entry name" value="HDOD"/>
</dbReference>
<keyword evidence="6" id="KW-0808">Transferase</keyword>
<dbReference type="Pfam" id="PF00512">
    <property type="entry name" value="HisKA"/>
    <property type="match status" value="1"/>
</dbReference>
<dbReference type="InterPro" id="IPR036097">
    <property type="entry name" value="HisK_dim/P_sf"/>
</dbReference>
<dbReference type="SUPFAM" id="SSF47384">
    <property type="entry name" value="Homodimeric domain of signal transducing histidine kinase"/>
    <property type="match status" value="1"/>
</dbReference>
<dbReference type="PANTHER" id="PTHR43547:SF2">
    <property type="entry name" value="HYBRID SIGNAL TRANSDUCTION HISTIDINE KINASE C"/>
    <property type="match status" value="1"/>
</dbReference>